<comment type="catalytic activity">
    <reaction evidence="5">
        <text>2-hydroxy-2-methylpropanenitrile + UDP-alpha-D-glucose = linamarin + UDP + H(+)</text>
        <dbReference type="Rhea" id="RHEA:20009"/>
        <dbReference type="ChEBI" id="CHEBI:15348"/>
        <dbReference type="ChEBI" id="CHEBI:15378"/>
        <dbReference type="ChEBI" id="CHEBI:16441"/>
        <dbReference type="ChEBI" id="CHEBI:58223"/>
        <dbReference type="ChEBI" id="CHEBI:58885"/>
        <dbReference type="EC" id="2.4.1.63"/>
    </reaction>
</comment>
<evidence type="ECO:0000256" key="3">
    <source>
        <dbReference type="ARBA" id="ARBA00022679"/>
    </source>
</evidence>
<organism evidence="9 10">
    <name type="scientific">Hevea brasiliensis</name>
    <name type="common">Para rubber tree</name>
    <name type="synonym">Siphonia brasiliensis</name>
    <dbReference type="NCBI Taxonomy" id="3981"/>
    <lineage>
        <taxon>Eukaryota</taxon>
        <taxon>Viridiplantae</taxon>
        <taxon>Streptophyta</taxon>
        <taxon>Embryophyta</taxon>
        <taxon>Tracheophyta</taxon>
        <taxon>Spermatophyta</taxon>
        <taxon>Magnoliopsida</taxon>
        <taxon>eudicotyledons</taxon>
        <taxon>Gunneridae</taxon>
        <taxon>Pentapetalae</taxon>
        <taxon>rosids</taxon>
        <taxon>fabids</taxon>
        <taxon>Malpighiales</taxon>
        <taxon>Euphorbiaceae</taxon>
        <taxon>Crotonoideae</taxon>
        <taxon>Micrandreae</taxon>
        <taxon>Hevea</taxon>
    </lineage>
</organism>
<reference evidence="9 10" key="1">
    <citation type="journal article" date="2020" name="Mol. Plant">
        <title>The Chromosome-Based Rubber Tree Genome Provides New Insights into Spurge Genome Evolution and Rubber Biosynthesis.</title>
        <authorList>
            <person name="Liu J."/>
            <person name="Shi C."/>
            <person name="Shi C.C."/>
            <person name="Li W."/>
            <person name="Zhang Q.J."/>
            <person name="Zhang Y."/>
            <person name="Li K."/>
            <person name="Lu H.F."/>
            <person name="Shi C."/>
            <person name="Zhu S.T."/>
            <person name="Xiao Z.Y."/>
            <person name="Nan H."/>
            <person name="Yue Y."/>
            <person name="Zhu X.G."/>
            <person name="Wu Y."/>
            <person name="Hong X.N."/>
            <person name="Fan G.Y."/>
            <person name="Tong Y."/>
            <person name="Zhang D."/>
            <person name="Mao C.L."/>
            <person name="Liu Y.L."/>
            <person name="Hao S.J."/>
            <person name="Liu W.Q."/>
            <person name="Lv M.Q."/>
            <person name="Zhang H.B."/>
            <person name="Liu Y."/>
            <person name="Hu-Tang G.R."/>
            <person name="Wang J.P."/>
            <person name="Wang J.H."/>
            <person name="Sun Y.H."/>
            <person name="Ni S.B."/>
            <person name="Chen W.B."/>
            <person name="Zhang X.C."/>
            <person name="Jiao Y.N."/>
            <person name="Eichler E.E."/>
            <person name="Li G.H."/>
            <person name="Liu X."/>
            <person name="Gao L.Z."/>
        </authorList>
    </citation>
    <scope>NUCLEOTIDE SEQUENCE [LARGE SCALE GENOMIC DNA]</scope>
    <source>
        <strain evidence="10">cv. GT1</strain>
        <tissue evidence="9">Leaf</tissue>
    </source>
</reference>
<evidence type="ECO:0000256" key="7">
    <source>
        <dbReference type="ARBA" id="ARBA00066524"/>
    </source>
</evidence>
<comment type="function">
    <text evidence="6">UDP-glucosyltransferase catalyzing in planta synthesis of cyanogenic glucosides. Able to glucosylate acetone cyanohydrin and 2-hydroxy-2-methylbutyronitrile, forming linamarin and lotaustralin. Also accepts, to some extent, a wide range of potential acceptor substrates, including simple alcohols, flavonoids, isoflavonoids and other hydroxynitriles such as p-hydroxymandelonitrile, mandelonitrile, (E)-4-hydroxy-2-methylbut-2-enenitrile and (E)- 2-(hydroxymethyl)but-2-enenitrile.</text>
</comment>
<keyword evidence="3" id="KW-0808">Transferase</keyword>
<keyword evidence="2" id="KW-0328">Glycosyltransferase</keyword>
<dbReference type="GO" id="GO:0050057">
    <property type="term" value="F:linamarin synthase activity"/>
    <property type="evidence" value="ECO:0007669"/>
    <property type="project" value="UniProtKB-EC"/>
</dbReference>
<comment type="caution">
    <text evidence="9">The sequence shown here is derived from an EMBL/GenBank/DDBJ whole genome shotgun (WGS) entry which is preliminary data.</text>
</comment>
<dbReference type="InterPro" id="IPR002213">
    <property type="entry name" value="UDP_glucos_trans"/>
</dbReference>
<gene>
    <name evidence="9" type="ORF">GH714_007682</name>
</gene>
<dbReference type="GO" id="GO:0080044">
    <property type="term" value="F:quercetin 7-O-glucosyltransferase activity"/>
    <property type="evidence" value="ECO:0007669"/>
    <property type="project" value="TreeGrafter"/>
</dbReference>
<dbReference type="Gene3D" id="3.40.50.2000">
    <property type="entry name" value="Glycogen Phosphorylase B"/>
    <property type="match status" value="2"/>
</dbReference>
<dbReference type="Pfam" id="PF26168">
    <property type="entry name" value="Glyco_transf_N"/>
    <property type="match status" value="1"/>
</dbReference>
<dbReference type="CDD" id="cd03784">
    <property type="entry name" value="GT1_Gtf-like"/>
    <property type="match status" value="1"/>
</dbReference>
<dbReference type="GO" id="GO:0080043">
    <property type="term" value="F:quercetin 3-O-glucosyltransferase activity"/>
    <property type="evidence" value="ECO:0007669"/>
    <property type="project" value="TreeGrafter"/>
</dbReference>
<dbReference type="AlphaFoldDB" id="A0A6A6L1R4"/>
<dbReference type="SUPFAM" id="SSF53756">
    <property type="entry name" value="UDP-Glycosyltransferase/glycogen phosphorylase"/>
    <property type="match status" value="1"/>
</dbReference>
<dbReference type="EMBL" id="JAAGAX010000013">
    <property type="protein sequence ID" value="KAF2294123.1"/>
    <property type="molecule type" value="Genomic_DNA"/>
</dbReference>
<proteinExistence type="inferred from homology"/>
<sequence>MDIPGMSKPHAVCIPYPAQGHINPMLKLAKLLHHSGFYITFVHTEHNQRRLLKSRGSNSLPGLPDFVFETIPDGLPPTDADASQDIASLVEATSTNCLVPFRELLAKLNSSSDIPPVSCIISDGIMTFTLKAAEEIGVPDVLFWTTSACGFLGYANSKNLIERGLVPLEDVSYLTNGYLETTIDWIPGMKDIRLRDLPTIIRITDGNDSMLKFAIREIERASKASAIVLNTYDELENEVLLGLSSMFSPPIYTLGPLQLLLGKNSSENDVASISSNLWKEDTECLQWLDSKEPNSVVFVNFGSMTVITSQQLVEFAWGLANSKQNFLWIIRPDLVQGESAILPKEFLDETKERGMMASWCQQEQILKHPSIGGFLSHMGWNSTTESLSSGVPMVCWPIGGEQPTNCRFACNEWGIGMEIDNDVKRDEVEKLVKELIEGEKGKEMKKKALEWKRKAEEATAPNGRSYINLDRLIKECYCQQDNR</sequence>
<dbReference type="PANTHER" id="PTHR11926">
    <property type="entry name" value="GLUCOSYL/GLUCURONOSYL TRANSFERASES"/>
    <property type="match status" value="1"/>
</dbReference>
<dbReference type="InterPro" id="IPR058980">
    <property type="entry name" value="Glyco_transf_N"/>
</dbReference>
<name>A0A6A6L1R4_HEVBR</name>
<evidence type="ECO:0000256" key="4">
    <source>
        <dbReference type="ARBA" id="ARBA00022821"/>
    </source>
</evidence>
<keyword evidence="4" id="KW-0611">Plant defense</keyword>
<evidence type="ECO:0000256" key="5">
    <source>
        <dbReference type="ARBA" id="ARBA00052877"/>
    </source>
</evidence>
<accession>A0A6A6L1R4</accession>
<dbReference type="FunFam" id="3.40.50.2000:FF:000027">
    <property type="entry name" value="Glycosyltransferase"/>
    <property type="match status" value="1"/>
</dbReference>
<evidence type="ECO:0000256" key="2">
    <source>
        <dbReference type="ARBA" id="ARBA00022676"/>
    </source>
</evidence>
<dbReference type="Pfam" id="PF00201">
    <property type="entry name" value="UDPGT"/>
    <property type="match status" value="1"/>
</dbReference>
<evidence type="ECO:0000256" key="1">
    <source>
        <dbReference type="ARBA" id="ARBA00009995"/>
    </source>
</evidence>
<dbReference type="FunFam" id="3.40.50.2000:FF:000055">
    <property type="entry name" value="Glycosyltransferase"/>
    <property type="match status" value="1"/>
</dbReference>
<evidence type="ECO:0000256" key="6">
    <source>
        <dbReference type="ARBA" id="ARBA00056778"/>
    </source>
</evidence>
<dbReference type="PANTHER" id="PTHR11926:SF1498">
    <property type="entry name" value="GLYCOSYLTRANSFERASE"/>
    <property type="match status" value="1"/>
</dbReference>
<evidence type="ECO:0000313" key="9">
    <source>
        <dbReference type="EMBL" id="KAF2294123.1"/>
    </source>
</evidence>
<protein>
    <recommendedName>
        <fullName evidence="7">linamarin synthase</fullName>
        <ecNumber evidence="7">2.4.1.63</ecNumber>
    </recommendedName>
</protein>
<feature type="domain" description="Glycosyltransferase N-terminal" evidence="8">
    <location>
        <begin position="12"/>
        <end position="136"/>
    </location>
</feature>
<comment type="similarity">
    <text evidence="1">Belongs to the UDP-glycosyltransferase family.</text>
</comment>
<evidence type="ECO:0000313" key="10">
    <source>
        <dbReference type="Proteomes" id="UP000467840"/>
    </source>
</evidence>
<keyword evidence="10" id="KW-1185">Reference proteome</keyword>
<evidence type="ECO:0000259" key="8">
    <source>
        <dbReference type="Pfam" id="PF26168"/>
    </source>
</evidence>
<dbReference type="GO" id="GO:0006952">
    <property type="term" value="P:defense response"/>
    <property type="evidence" value="ECO:0007669"/>
    <property type="project" value="UniProtKB-KW"/>
</dbReference>
<dbReference type="Proteomes" id="UP000467840">
    <property type="component" value="Chromosome 7"/>
</dbReference>
<dbReference type="EC" id="2.4.1.63" evidence="7"/>